<dbReference type="InterPro" id="IPR008254">
    <property type="entry name" value="Flavodoxin/NO_synth"/>
</dbReference>
<evidence type="ECO:0000313" key="2">
    <source>
        <dbReference type="EMBL" id="GAA2417806.1"/>
    </source>
</evidence>
<comment type="caution">
    <text evidence="2">The sequence shown here is derived from an EMBL/GenBank/DDBJ whole genome shotgun (WGS) entry which is preliminary data.</text>
</comment>
<dbReference type="PANTHER" id="PTHR38030">
    <property type="entry name" value="PROTOPORPHYRINOGEN IX DEHYDROGENASE [MENAQUINONE]"/>
    <property type="match status" value="1"/>
</dbReference>
<dbReference type="SUPFAM" id="SSF52218">
    <property type="entry name" value="Flavoproteins"/>
    <property type="match status" value="1"/>
</dbReference>
<name>A0ABP5W232_9ACTN</name>
<dbReference type="Gene3D" id="3.40.50.360">
    <property type="match status" value="1"/>
</dbReference>
<dbReference type="EMBL" id="BAAATJ010000041">
    <property type="protein sequence ID" value="GAA2417806.1"/>
    <property type="molecule type" value="Genomic_DNA"/>
</dbReference>
<evidence type="ECO:0000313" key="3">
    <source>
        <dbReference type="Proteomes" id="UP001500058"/>
    </source>
</evidence>
<dbReference type="PANTHER" id="PTHR38030:SF2">
    <property type="entry name" value="PROTOPORPHYRINOGEN IX DEHYDROGENASE [QUINONE]"/>
    <property type="match status" value="1"/>
</dbReference>
<dbReference type="RefSeq" id="WP_344633870.1">
    <property type="nucleotide sequence ID" value="NZ_BAAATJ010000041.1"/>
</dbReference>
<accession>A0ABP5W232</accession>
<evidence type="ECO:0000259" key="1">
    <source>
        <dbReference type="PROSITE" id="PS50902"/>
    </source>
</evidence>
<dbReference type="Pfam" id="PF12724">
    <property type="entry name" value="Flavodoxin_5"/>
    <property type="match status" value="1"/>
</dbReference>
<organism evidence="2 3">
    <name type="scientific">Streptomyces glaucosporus</name>
    <dbReference type="NCBI Taxonomy" id="284044"/>
    <lineage>
        <taxon>Bacteria</taxon>
        <taxon>Bacillati</taxon>
        <taxon>Actinomycetota</taxon>
        <taxon>Actinomycetes</taxon>
        <taxon>Kitasatosporales</taxon>
        <taxon>Streptomycetaceae</taxon>
        <taxon>Streptomyces</taxon>
    </lineage>
</organism>
<gene>
    <name evidence="2" type="ORF">GCM10010420_55220</name>
</gene>
<proteinExistence type="predicted"/>
<sequence>MTVLVGYASAHGSTAEIAERIGTLLAGRGHAVEVASLAAVPDTAGYETFVLGSAVHGMAWLPEATAFVEDHRELLASRPVWVFSVGMPAALHGPWKSLTRHEEEKVTGELLAGLHPRGHALFSGVIAPEHLPHSGRAIFKAMGLRYGDYRDWEAVEAFADTVARSLTPAGDS</sequence>
<dbReference type="InterPro" id="IPR026816">
    <property type="entry name" value="Flavodoxin_dom"/>
</dbReference>
<protein>
    <submittedName>
        <fullName evidence="2">Flavodoxin domain-containing protein</fullName>
    </submittedName>
</protein>
<keyword evidence="3" id="KW-1185">Reference proteome</keyword>
<dbReference type="InterPro" id="IPR052200">
    <property type="entry name" value="Protoporphyrinogen_IX_DH"/>
</dbReference>
<feature type="domain" description="Flavodoxin-like" evidence="1">
    <location>
        <begin position="3"/>
        <end position="172"/>
    </location>
</feature>
<dbReference type="PROSITE" id="PS50902">
    <property type="entry name" value="FLAVODOXIN_LIKE"/>
    <property type="match status" value="1"/>
</dbReference>
<dbReference type="Proteomes" id="UP001500058">
    <property type="component" value="Unassembled WGS sequence"/>
</dbReference>
<dbReference type="InterPro" id="IPR029039">
    <property type="entry name" value="Flavoprotein-like_sf"/>
</dbReference>
<reference evidence="3" key="1">
    <citation type="journal article" date="2019" name="Int. J. Syst. Evol. Microbiol.">
        <title>The Global Catalogue of Microorganisms (GCM) 10K type strain sequencing project: providing services to taxonomists for standard genome sequencing and annotation.</title>
        <authorList>
            <consortium name="The Broad Institute Genomics Platform"/>
            <consortium name="The Broad Institute Genome Sequencing Center for Infectious Disease"/>
            <person name="Wu L."/>
            <person name="Ma J."/>
        </authorList>
    </citation>
    <scope>NUCLEOTIDE SEQUENCE [LARGE SCALE GENOMIC DNA]</scope>
    <source>
        <strain evidence="3">JCM 6921</strain>
    </source>
</reference>